<dbReference type="Gene3D" id="6.20.240.60">
    <property type="match status" value="1"/>
</dbReference>
<feature type="signal peptide" evidence="10">
    <location>
        <begin position="1"/>
        <end position="30"/>
    </location>
</feature>
<evidence type="ECO:0000256" key="1">
    <source>
        <dbReference type="ARBA" id="ARBA00007010"/>
    </source>
</evidence>
<comment type="similarity">
    <text evidence="1">Belongs to the SleB family.</text>
</comment>
<dbReference type="InterPro" id="IPR036366">
    <property type="entry name" value="PGBDSf"/>
</dbReference>
<dbReference type="Gene3D" id="1.10.101.10">
    <property type="entry name" value="PGBD-like superfamily/PGBD"/>
    <property type="match status" value="1"/>
</dbReference>
<accession>A0ABV6NGG3</accession>
<reference evidence="13 14" key="1">
    <citation type="submission" date="2024-09" db="EMBL/GenBank/DDBJ databases">
        <authorList>
            <person name="Sun Q."/>
            <person name="Mori K."/>
        </authorList>
    </citation>
    <scope>NUCLEOTIDE SEQUENCE [LARGE SCALE GENOMIC DNA]</scope>
    <source>
        <strain evidence="13 14">NCAIM B.02301</strain>
    </source>
</reference>
<feature type="domain" description="Peptidoglycan binding-like" evidence="11">
    <location>
        <begin position="41"/>
        <end position="97"/>
    </location>
</feature>
<keyword evidence="4 10" id="KW-0732">Signal</keyword>
<protein>
    <recommendedName>
        <fullName evidence="2 8">Spore cortex-lytic enzyme</fullName>
    </recommendedName>
</protein>
<evidence type="ECO:0000313" key="13">
    <source>
        <dbReference type="EMBL" id="MFC0559857.1"/>
    </source>
</evidence>
<evidence type="ECO:0000256" key="7">
    <source>
        <dbReference type="ARBA" id="ARBA00023316"/>
    </source>
</evidence>
<dbReference type="SUPFAM" id="SSF47090">
    <property type="entry name" value="PGBD-like"/>
    <property type="match status" value="1"/>
</dbReference>
<gene>
    <name evidence="13" type="primary">sleB</name>
    <name evidence="13" type="ORF">ACFFH4_12430</name>
</gene>
<keyword evidence="6" id="KW-0749">Sporulation</keyword>
<dbReference type="InterPro" id="IPR036365">
    <property type="entry name" value="PGBD-like_sf"/>
</dbReference>
<evidence type="ECO:0000256" key="4">
    <source>
        <dbReference type="ARBA" id="ARBA00022729"/>
    </source>
</evidence>
<dbReference type="EMBL" id="JBHLTR010000017">
    <property type="protein sequence ID" value="MFC0559857.1"/>
    <property type="molecule type" value="Genomic_DNA"/>
</dbReference>
<keyword evidence="5" id="KW-0378">Hydrolase</keyword>
<evidence type="ECO:0000256" key="3">
    <source>
        <dbReference type="ARBA" id="ARBA00022544"/>
    </source>
</evidence>
<dbReference type="RefSeq" id="WP_273840808.1">
    <property type="nucleotide sequence ID" value="NZ_JAQQWT010000002.1"/>
</dbReference>
<keyword evidence="3" id="KW-0309">Germination</keyword>
<evidence type="ECO:0000256" key="6">
    <source>
        <dbReference type="ARBA" id="ARBA00022969"/>
    </source>
</evidence>
<keyword evidence="14" id="KW-1185">Reference proteome</keyword>
<name>A0ABV6NGG3_9BACI</name>
<dbReference type="InterPro" id="IPR042047">
    <property type="entry name" value="SleB_dom1"/>
</dbReference>
<evidence type="ECO:0000256" key="5">
    <source>
        <dbReference type="ARBA" id="ARBA00022801"/>
    </source>
</evidence>
<comment type="caution">
    <text evidence="13">The sequence shown here is derived from an EMBL/GenBank/DDBJ whole genome shotgun (WGS) entry which is preliminary data.</text>
</comment>
<dbReference type="InterPro" id="IPR002477">
    <property type="entry name" value="Peptidoglycan-bd-like"/>
</dbReference>
<dbReference type="Proteomes" id="UP001589833">
    <property type="component" value="Unassembled WGS sequence"/>
</dbReference>
<feature type="chain" id="PRO_5046909354" description="Spore cortex-lytic enzyme" evidence="10">
    <location>
        <begin position="31"/>
        <end position="338"/>
    </location>
</feature>
<dbReference type="InterPro" id="IPR014224">
    <property type="entry name" value="Spore_cortex_SleB"/>
</dbReference>
<evidence type="ECO:0000313" key="14">
    <source>
        <dbReference type="Proteomes" id="UP001589833"/>
    </source>
</evidence>
<evidence type="ECO:0000259" key="11">
    <source>
        <dbReference type="Pfam" id="PF01471"/>
    </source>
</evidence>
<dbReference type="InterPro" id="IPR011105">
    <property type="entry name" value="Cell_wall_hydrolase_SleB"/>
</dbReference>
<evidence type="ECO:0000256" key="9">
    <source>
        <dbReference type="SAM" id="MobiDB-lite"/>
    </source>
</evidence>
<dbReference type="Gene3D" id="1.10.10.2520">
    <property type="entry name" value="Cell wall hydrolase SleB, domain 1"/>
    <property type="match status" value="1"/>
</dbReference>
<evidence type="ECO:0000256" key="8">
    <source>
        <dbReference type="NCBIfam" id="TIGR02869"/>
    </source>
</evidence>
<dbReference type="Pfam" id="PF01471">
    <property type="entry name" value="PG_binding_1"/>
    <property type="match status" value="1"/>
</dbReference>
<evidence type="ECO:0000256" key="2">
    <source>
        <dbReference type="ARBA" id="ARBA00018364"/>
    </source>
</evidence>
<feature type="domain" description="Cell wall hydrolase SleB" evidence="12">
    <location>
        <begin position="239"/>
        <end position="337"/>
    </location>
</feature>
<evidence type="ECO:0000259" key="12">
    <source>
        <dbReference type="Pfam" id="PF07486"/>
    </source>
</evidence>
<dbReference type="Pfam" id="PF07486">
    <property type="entry name" value="Hydrolase_2"/>
    <property type="match status" value="1"/>
</dbReference>
<evidence type="ECO:0000256" key="10">
    <source>
        <dbReference type="SAM" id="SignalP"/>
    </source>
</evidence>
<keyword evidence="7" id="KW-0961">Cell wall biogenesis/degradation</keyword>
<dbReference type="NCBIfam" id="TIGR02869">
    <property type="entry name" value="spore_SleB"/>
    <property type="match status" value="1"/>
</dbReference>
<sequence length="338" mass="37273">MKRNLFSFKIPLIMAFICIGLISQASPTHAFTDQIIQRGATGDDVVELQARLQYNGFYDGTIDGVYGWSTYWAVRNFQSEFGLEIDGLVGPKMKDMLERATKYNEEFVKKALNEGRKFTHYGGTPKEIQKGPKGSNDGQAQGTAQRQEQPQPGAPQQQPQAGEQPGAGETPQQPQEQPEPAPEEQEQPEPTPGEPVPYEETPEEADNDVNIQKATNVPPGYSENDIQLMAQAVYGEARGEPYVGQVAVAAVIINRINSPTFPNTVSGVIFEPRAFTAVADGQIYMTPNETARRAVLDAINGQDPTGNAIYYFNPDTATSGWIWSRPQIKRIGKHIFCH</sequence>
<feature type="region of interest" description="Disordered" evidence="9">
    <location>
        <begin position="117"/>
        <end position="219"/>
    </location>
</feature>
<proteinExistence type="inferred from homology"/>
<feature type="compositionally biased region" description="Low complexity" evidence="9">
    <location>
        <begin position="144"/>
        <end position="178"/>
    </location>
</feature>
<organism evidence="13 14">
    <name type="scientific">Halalkalibacter alkalisediminis</name>
    <dbReference type="NCBI Taxonomy" id="935616"/>
    <lineage>
        <taxon>Bacteria</taxon>
        <taxon>Bacillati</taxon>
        <taxon>Bacillota</taxon>
        <taxon>Bacilli</taxon>
        <taxon>Bacillales</taxon>
        <taxon>Bacillaceae</taxon>
        <taxon>Halalkalibacter</taxon>
    </lineage>
</organism>